<organism evidence="5 6">
    <name type="scientific">Adiantum capillus-veneris</name>
    <name type="common">Maidenhair fern</name>
    <dbReference type="NCBI Taxonomy" id="13818"/>
    <lineage>
        <taxon>Eukaryota</taxon>
        <taxon>Viridiplantae</taxon>
        <taxon>Streptophyta</taxon>
        <taxon>Embryophyta</taxon>
        <taxon>Tracheophyta</taxon>
        <taxon>Polypodiopsida</taxon>
        <taxon>Polypodiidae</taxon>
        <taxon>Polypodiales</taxon>
        <taxon>Pteridineae</taxon>
        <taxon>Pteridaceae</taxon>
        <taxon>Vittarioideae</taxon>
        <taxon>Adiantum</taxon>
    </lineage>
</organism>
<evidence type="ECO:0000256" key="2">
    <source>
        <dbReference type="PROSITE-ProRule" id="PRU00176"/>
    </source>
</evidence>
<evidence type="ECO:0000256" key="3">
    <source>
        <dbReference type="SAM" id="MobiDB-lite"/>
    </source>
</evidence>
<feature type="domain" description="RRM" evidence="4">
    <location>
        <begin position="208"/>
        <end position="292"/>
    </location>
</feature>
<feature type="compositionally biased region" description="Basic and acidic residues" evidence="3">
    <location>
        <begin position="28"/>
        <end position="46"/>
    </location>
</feature>
<dbReference type="InterPro" id="IPR035979">
    <property type="entry name" value="RBD_domain_sf"/>
</dbReference>
<proteinExistence type="predicted"/>
<feature type="compositionally biased region" description="Basic and acidic residues" evidence="3">
    <location>
        <begin position="458"/>
        <end position="482"/>
    </location>
</feature>
<dbReference type="SMART" id="SM00360">
    <property type="entry name" value="RRM"/>
    <property type="match status" value="3"/>
</dbReference>
<accession>A0A9D4UN21</accession>
<evidence type="ECO:0000259" key="4">
    <source>
        <dbReference type="PROSITE" id="PS50102"/>
    </source>
</evidence>
<protein>
    <recommendedName>
        <fullName evidence="4">RRM domain-containing protein</fullName>
    </recommendedName>
</protein>
<comment type="caution">
    <text evidence="5">The sequence shown here is derived from an EMBL/GenBank/DDBJ whole genome shotgun (WGS) entry which is preliminary data.</text>
</comment>
<feature type="region of interest" description="Disordered" evidence="3">
    <location>
        <begin position="384"/>
        <end position="515"/>
    </location>
</feature>
<name>A0A9D4UN21_ADICA</name>
<dbReference type="GO" id="GO:0003723">
    <property type="term" value="F:RNA binding"/>
    <property type="evidence" value="ECO:0007669"/>
    <property type="project" value="UniProtKB-UniRule"/>
</dbReference>
<dbReference type="InterPro" id="IPR012677">
    <property type="entry name" value="Nucleotide-bd_a/b_plait_sf"/>
</dbReference>
<keyword evidence="6" id="KW-1185">Reference proteome</keyword>
<dbReference type="AlphaFoldDB" id="A0A9D4UN21"/>
<dbReference type="PROSITE" id="PS50102">
    <property type="entry name" value="RRM"/>
    <property type="match status" value="3"/>
</dbReference>
<feature type="compositionally biased region" description="Polar residues" evidence="3">
    <location>
        <begin position="498"/>
        <end position="507"/>
    </location>
</feature>
<feature type="domain" description="RRM" evidence="4">
    <location>
        <begin position="305"/>
        <end position="387"/>
    </location>
</feature>
<dbReference type="InterPro" id="IPR000504">
    <property type="entry name" value="RRM_dom"/>
</dbReference>
<dbReference type="Proteomes" id="UP000886520">
    <property type="component" value="Chromosome 13"/>
</dbReference>
<feature type="domain" description="RRM" evidence="4">
    <location>
        <begin position="132"/>
        <end position="206"/>
    </location>
</feature>
<evidence type="ECO:0000256" key="1">
    <source>
        <dbReference type="ARBA" id="ARBA00022884"/>
    </source>
</evidence>
<gene>
    <name evidence="5" type="ORF">GOP47_0013199</name>
</gene>
<dbReference type="OrthoDB" id="3800936at2759"/>
<reference evidence="5" key="1">
    <citation type="submission" date="2021-01" db="EMBL/GenBank/DDBJ databases">
        <title>Adiantum capillus-veneris genome.</title>
        <authorList>
            <person name="Fang Y."/>
            <person name="Liao Q."/>
        </authorList>
    </citation>
    <scope>NUCLEOTIDE SEQUENCE</scope>
    <source>
        <strain evidence="5">H3</strain>
        <tissue evidence="5">Leaf</tissue>
    </source>
</reference>
<dbReference type="EMBL" id="JABFUD020000013">
    <property type="protein sequence ID" value="KAI5070948.1"/>
    <property type="molecule type" value="Genomic_DNA"/>
</dbReference>
<dbReference type="CDD" id="cd00590">
    <property type="entry name" value="RRM_SF"/>
    <property type="match status" value="3"/>
</dbReference>
<sequence>MRATRNAAKGTPPPAKKAGKATPGKGTPKAEKKEDNVTAEKEDGSKAEAVPVVQLSGSVDVAMADNKEEKPQDTVSDAPKAIEESEDTLLKQVDTEAPKVVEELATEKVAPPKVVEEVVPNVVEEMATEKDVGGLDKEATMEDVRRTFEAVGEVQEVRLMTNPESGKNKGYAFVRFATPEQAIRAATELDRTKIREKECAVVPSEENDTLFVGNICKSWSSEQITEKLKEYGVEGIDEMVVVEDNENEGHNRGHAFLEFVSHSDAIKAFKRLSKPDAIFGSDRSAKVAWAEGSSEPDEAVMVKVKSVFVSGLPEEWDDGNIREHFGKYGNIERIVLAKNIAKSKRTDYAFANFATRDAAVAAIEALNNIELTDGDNKVKLKVELAKPTPRKKRMRGYRGSYPVGGRPSKQKKGDGRGDRKKGEARRGDQRRGEGGRSEKRRGEGSRGISEGGRGARVGSEKNSRGTKRKGQDDRPLPEERSRDRHNRGSRNFRAGRVGSSSRQGRNSTYDDEDYMPLGARISPGYAPARGYTGRPSREVAYPLRAERGVPYSGLGAKRTYSAVDEEAAYYGSGPRSYPRARVEYGDPTIYSDPLRAASLGHASLGHVLPRGGHGYSSCCRSTRSSLSSCVLRKSWRIWCLLLSFIRSYFAVNARLC</sequence>
<dbReference type="Gene3D" id="3.30.70.330">
    <property type="match status" value="3"/>
</dbReference>
<feature type="region of interest" description="Disordered" evidence="3">
    <location>
        <begin position="1"/>
        <end position="80"/>
    </location>
</feature>
<evidence type="ECO:0000313" key="6">
    <source>
        <dbReference type="Proteomes" id="UP000886520"/>
    </source>
</evidence>
<dbReference type="SUPFAM" id="SSF54928">
    <property type="entry name" value="RNA-binding domain, RBD"/>
    <property type="match status" value="2"/>
</dbReference>
<keyword evidence="1 2" id="KW-0694">RNA-binding</keyword>
<evidence type="ECO:0000313" key="5">
    <source>
        <dbReference type="EMBL" id="KAI5070948.1"/>
    </source>
</evidence>
<feature type="compositionally biased region" description="Basic and acidic residues" evidence="3">
    <location>
        <begin position="411"/>
        <end position="444"/>
    </location>
</feature>
<dbReference type="Pfam" id="PF00076">
    <property type="entry name" value="RRM_1"/>
    <property type="match status" value="3"/>
</dbReference>
<dbReference type="PANTHER" id="PTHR21245">
    <property type="entry name" value="HETEROGENEOUS NUCLEAR RIBONUCLEOPROTEIN"/>
    <property type="match status" value="1"/>
</dbReference>